<evidence type="ECO:0000256" key="6">
    <source>
        <dbReference type="SAM" id="MobiDB-lite"/>
    </source>
</evidence>
<comment type="caution">
    <text evidence="8">The sequence shown here is derived from an EMBL/GenBank/DDBJ whole genome shotgun (WGS) entry which is preliminary data.</text>
</comment>
<dbReference type="AlphaFoldDB" id="A0A401GGB1"/>
<keyword evidence="1" id="KW-0436">Ligase</keyword>
<evidence type="ECO:0000313" key="8">
    <source>
        <dbReference type="EMBL" id="GBE81218.1"/>
    </source>
</evidence>
<dbReference type="GO" id="GO:0005524">
    <property type="term" value="F:ATP binding"/>
    <property type="evidence" value="ECO:0007669"/>
    <property type="project" value="UniProtKB-KW"/>
</dbReference>
<keyword evidence="9" id="KW-1185">Reference proteome</keyword>
<dbReference type="GeneID" id="38778135"/>
<evidence type="ECO:0000256" key="4">
    <source>
        <dbReference type="ARBA" id="ARBA00022917"/>
    </source>
</evidence>
<dbReference type="Gene3D" id="1.10.730.10">
    <property type="entry name" value="Isoleucyl-tRNA Synthetase, Domain 1"/>
    <property type="match status" value="1"/>
</dbReference>
<dbReference type="Proteomes" id="UP000287166">
    <property type="component" value="Unassembled WGS sequence"/>
</dbReference>
<dbReference type="InterPro" id="IPR002300">
    <property type="entry name" value="aa-tRNA-synth_Ia"/>
</dbReference>
<evidence type="ECO:0000259" key="7">
    <source>
        <dbReference type="Pfam" id="PF00133"/>
    </source>
</evidence>
<dbReference type="Pfam" id="PF00133">
    <property type="entry name" value="tRNA-synt_1"/>
    <property type="match status" value="1"/>
</dbReference>
<dbReference type="OrthoDB" id="1706657at2759"/>
<evidence type="ECO:0000256" key="2">
    <source>
        <dbReference type="ARBA" id="ARBA00022741"/>
    </source>
</evidence>
<dbReference type="GO" id="GO:0006428">
    <property type="term" value="P:isoleucyl-tRNA aminoacylation"/>
    <property type="evidence" value="ECO:0007669"/>
    <property type="project" value="TreeGrafter"/>
</dbReference>
<dbReference type="SUPFAM" id="SSF52374">
    <property type="entry name" value="Nucleotidylyl transferase"/>
    <property type="match status" value="1"/>
</dbReference>
<feature type="domain" description="Aminoacyl-tRNA synthetase class Ia" evidence="7">
    <location>
        <begin position="26"/>
        <end position="65"/>
    </location>
</feature>
<keyword evidence="4" id="KW-0648">Protein biosynthesis</keyword>
<sequence length="99" mass="11205">MVLYSQRGYLDNFRAQSPAGRPRRDVKKMSKSQKNYPDPNDIINLYDADATRMFLVNSPVVRGDNLRFREEGVREVVSRVLPASLAKCNTIFPRASSAA</sequence>
<gene>
    <name evidence="8" type="ORF">SCP_0309450</name>
</gene>
<keyword evidence="5" id="KW-0030">Aminoacyl-tRNA synthetase</keyword>
<accession>A0A401GGB1</accession>
<name>A0A401GGB1_9APHY</name>
<evidence type="ECO:0000313" key="9">
    <source>
        <dbReference type="Proteomes" id="UP000287166"/>
    </source>
</evidence>
<keyword evidence="3" id="KW-0067">ATP-binding</keyword>
<protein>
    <recommendedName>
        <fullName evidence="7">Aminoacyl-tRNA synthetase class Ia domain-containing protein</fullName>
    </recommendedName>
</protein>
<reference evidence="8 9" key="1">
    <citation type="journal article" date="2018" name="Sci. Rep.">
        <title>Genome sequence of the cauliflower mushroom Sparassis crispa (Hanabiratake) and its association with beneficial usage.</title>
        <authorList>
            <person name="Kiyama R."/>
            <person name="Furutani Y."/>
            <person name="Kawaguchi K."/>
            <person name="Nakanishi T."/>
        </authorList>
    </citation>
    <scope>NUCLEOTIDE SEQUENCE [LARGE SCALE GENOMIC DNA]</scope>
</reference>
<evidence type="ECO:0000256" key="1">
    <source>
        <dbReference type="ARBA" id="ARBA00022598"/>
    </source>
</evidence>
<dbReference type="GO" id="GO:0004822">
    <property type="term" value="F:isoleucine-tRNA ligase activity"/>
    <property type="evidence" value="ECO:0007669"/>
    <property type="project" value="InterPro"/>
</dbReference>
<dbReference type="PANTHER" id="PTHR42780">
    <property type="entry name" value="SOLEUCYL-TRNA SYNTHETASE"/>
    <property type="match status" value="1"/>
</dbReference>
<evidence type="ECO:0000256" key="3">
    <source>
        <dbReference type="ARBA" id="ARBA00022840"/>
    </source>
</evidence>
<feature type="region of interest" description="Disordered" evidence="6">
    <location>
        <begin position="14"/>
        <end position="37"/>
    </location>
</feature>
<dbReference type="STRING" id="139825.A0A401GGB1"/>
<dbReference type="PANTHER" id="PTHR42780:SF1">
    <property type="entry name" value="ISOLEUCINE--TRNA LIGASE, CYTOPLASMIC"/>
    <property type="match status" value="1"/>
</dbReference>
<dbReference type="RefSeq" id="XP_027612131.1">
    <property type="nucleotide sequence ID" value="XM_027756330.1"/>
</dbReference>
<dbReference type="InterPro" id="IPR023586">
    <property type="entry name" value="Ile-tRNA-ligase_type2"/>
</dbReference>
<dbReference type="InParanoid" id="A0A401GGB1"/>
<evidence type="ECO:0000256" key="5">
    <source>
        <dbReference type="ARBA" id="ARBA00023146"/>
    </source>
</evidence>
<dbReference type="EMBL" id="BFAD01000003">
    <property type="protein sequence ID" value="GBE81218.1"/>
    <property type="molecule type" value="Genomic_DNA"/>
</dbReference>
<keyword evidence="2" id="KW-0547">Nucleotide-binding</keyword>
<organism evidence="8 9">
    <name type="scientific">Sparassis crispa</name>
    <dbReference type="NCBI Taxonomy" id="139825"/>
    <lineage>
        <taxon>Eukaryota</taxon>
        <taxon>Fungi</taxon>
        <taxon>Dikarya</taxon>
        <taxon>Basidiomycota</taxon>
        <taxon>Agaricomycotina</taxon>
        <taxon>Agaricomycetes</taxon>
        <taxon>Polyporales</taxon>
        <taxon>Sparassidaceae</taxon>
        <taxon>Sparassis</taxon>
    </lineage>
</organism>
<proteinExistence type="predicted"/>